<comment type="caution">
    <text evidence="7">The sequence shown here is derived from an EMBL/GenBank/DDBJ whole genome shotgun (WGS) entry which is preliminary data.</text>
</comment>
<dbReference type="GO" id="GO:0016887">
    <property type="term" value="F:ATP hydrolysis activity"/>
    <property type="evidence" value="ECO:0007669"/>
    <property type="project" value="InterPro"/>
</dbReference>
<feature type="region of interest" description="Disordered" evidence="5">
    <location>
        <begin position="1"/>
        <end position="38"/>
    </location>
</feature>
<dbReference type="RefSeq" id="WP_075418227.1">
    <property type="nucleotide sequence ID" value="NZ_MSKL01000019.1"/>
</dbReference>
<dbReference type="NCBIfam" id="NF008453">
    <property type="entry name" value="PRK11308.1"/>
    <property type="match status" value="2"/>
</dbReference>
<dbReference type="EMBL" id="MSKL01000019">
    <property type="protein sequence ID" value="OLO49179.1"/>
    <property type="molecule type" value="Genomic_DNA"/>
</dbReference>
<name>A0A1Q8VM76_9ACTO</name>
<dbReference type="InterPro" id="IPR017871">
    <property type="entry name" value="ABC_transporter-like_CS"/>
</dbReference>
<reference evidence="7 8" key="1">
    <citation type="submission" date="2016-12" db="EMBL/GenBank/DDBJ databases">
        <title>Genomic comparison of strains in the 'Actinomyces naeslundii' group.</title>
        <authorList>
            <person name="Mughal S.R."/>
            <person name="Do T."/>
            <person name="Gilbert S.C."/>
            <person name="Witherden E.A."/>
            <person name="Didelot X."/>
            <person name="Beighton D."/>
        </authorList>
    </citation>
    <scope>NUCLEOTIDE SEQUENCE [LARGE SCALE GENOMIC DNA]</scope>
    <source>
        <strain evidence="7 8">P6N</strain>
    </source>
</reference>
<evidence type="ECO:0000313" key="7">
    <source>
        <dbReference type="EMBL" id="OLO49179.1"/>
    </source>
</evidence>
<dbReference type="CDD" id="cd03257">
    <property type="entry name" value="ABC_NikE_OppD_transporters"/>
    <property type="match status" value="2"/>
</dbReference>
<evidence type="ECO:0000256" key="3">
    <source>
        <dbReference type="ARBA" id="ARBA00022741"/>
    </source>
</evidence>
<gene>
    <name evidence="7" type="ORF">BKH28_07565</name>
</gene>
<dbReference type="NCBIfam" id="NF007739">
    <property type="entry name" value="PRK10419.1"/>
    <property type="match status" value="2"/>
</dbReference>
<dbReference type="InterPro" id="IPR013563">
    <property type="entry name" value="Oligopep_ABC_C"/>
</dbReference>
<evidence type="ECO:0000256" key="5">
    <source>
        <dbReference type="SAM" id="MobiDB-lite"/>
    </source>
</evidence>
<dbReference type="OrthoDB" id="4008250at2"/>
<proteinExistence type="inferred from homology"/>
<dbReference type="FunFam" id="3.40.50.300:FF:000016">
    <property type="entry name" value="Oligopeptide ABC transporter ATP-binding component"/>
    <property type="match status" value="2"/>
</dbReference>
<dbReference type="PANTHER" id="PTHR43776">
    <property type="entry name" value="TRANSPORT ATP-BINDING PROTEIN"/>
    <property type="match status" value="1"/>
</dbReference>
<evidence type="ECO:0000259" key="6">
    <source>
        <dbReference type="PROSITE" id="PS50893"/>
    </source>
</evidence>
<accession>A0A1Q8VM76</accession>
<sequence length="735" mass="79219">MTPTSSSSTSTEATKSTAAVPAVDARSTDDALPDPSSTAPLLEVADLQVSFPSEDGRVNAVRGVNLSVARGEVLALVGESGSGKSVTSTAVMGLLDESAEVTGSVRLHGTELLGRPDGYMSRIRGSQIAMVFQDPLSALTPVYTVGAQIVEALRIHHPEMSEADAHKRAVELLDLVGIPNPQVRAKAYPHEFSGGMRQRAVIAIAIANDPDLIIADEPTTALDVTIQAQILDVLRTAQKETGAGVIMITHDLGVVAGMADRVAVMYAGRIVETGDVDDIFYRSRMPYTIGLLGSLPRLDARKDSALATLEGNPPSLLELPRGCPFIPRCPMAQAECAQGEPELALVERGGADGEEAGSGAQYSACRRRDEIERDQLDYSHIYPVPALKTAETMSLPHAERPEVLRVTDLVKEFPLMKGAVFKRRVGTVHAVDGVSFDVRRGETLALVGESGCGKTTTLMEVLSLQAPQEGRIVVLGKNTADLGRAERRQVRRDLQIVFQDPMASLDPRLPIFDIIAEPLRANGWKKADIGPRIEELMELVGLEPSHANRYPRNFSGGQRQRIGIARALALEPSLLVLDEPVSALDVSIQAGVINLLDELRATMGLSYLFVAHDLSVVRHIADRVAVMYLGRIVEIGDVDTIFEAPAHPYTQALLSAIPIPDPAKERGRSRIVLEGDLPSPANPPSGCRFRTRCPKFVTGLTDDERSACLGAMPEFLSQGEDHEVACYYPERTAVF</sequence>
<dbReference type="PANTHER" id="PTHR43776:SF7">
    <property type="entry name" value="D,D-DIPEPTIDE TRANSPORT ATP-BINDING PROTEIN DDPF-RELATED"/>
    <property type="match status" value="1"/>
</dbReference>
<dbReference type="Pfam" id="PF08352">
    <property type="entry name" value="oligo_HPY"/>
    <property type="match status" value="2"/>
</dbReference>
<dbReference type="NCBIfam" id="TIGR01727">
    <property type="entry name" value="oligo_HPY"/>
    <property type="match status" value="2"/>
</dbReference>
<dbReference type="PROSITE" id="PS00211">
    <property type="entry name" value="ABC_TRANSPORTER_1"/>
    <property type="match status" value="2"/>
</dbReference>
<dbReference type="InterPro" id="IPR027417">
    <property type="entry name" value="P-loop_NTPase"/>
</dbReference>
<dbReference type="Pfam" id="PF00005">
    <property type="entry name" value="ABC_tran"/>
    <property type="match status" value="2"/>
</dbReference>
<feature type="domain" description="ABC transporter" evidence="6">
    <location>
        <begin position="404"/>
        <end position="654"/>
    </location>
</feature>
<protein>
    <submittedName>
        <fullName evidence="7">Peptide ABC transporter ATP-binding protein</fullName>
    </submittedName>
</protein>
<evidence type="ECO:0000256" key="4">
    <source>
        <dbReference type="ARBA" id="ARBA00022840"/>
    </source>
</evidence>
<evidence type="ECO:0000256" key="1">
    <source>
        <dbReference type="ARBA" id="ARBA00005417"/>
    </source>
</evidence>
<keyword evidence="4 7" id="KW-0067">ATP-binding</keyword>
<dbReference type="InterPro" id="IPR003439">
    <property type="entry name" value="ABC_transporter-like_ATP-bd"/>
</dbReference>
<feature type="domain" description="ABC transporter" evidence="6">
    <location>
        <begin position="42"/>
        <end position="292"/>
    </location>
</feature>
<feature type="compositionally biased region" description="Low complexity" evidence="5">
    <location>
        <begin position="1"/>
        <end position="19"/>
    </location>
</feature>
<dbReference type="InterPro" id="IPR050319">
    <property type="entry name" value="ABC_transp_ATP-bind"/>
</dbReference>
<dbReference type="SMART" id="SM00382">
    <property type="entry name" value="AAA"/>
    <property type="match status" value="2"/>
</dbReference>
<dbReference type="AlphaFoldDB" id="A0A1Q8VM76"/>
<dbReference type="Gene3D" id="3.40.50.300">
    <property type="entry name" value="P-loop containing nucleotide triphosphate hydrolases"/>
    <property type="match status" value="2"/>
</dbReference>
<keyword evidence="3" id="KW-0547">Nucleotide-binding</keyword>
<evidence type="ECO:0000256" key="2">
    <source>
        <dbReference type="ARBA" id="ARBA00022448"/>
    </source>
</evidence>
<dbReference type="PROSITE" id="PS50893">
    <property type="entry name" value="ABC_TRANSPORTER_2"/>
    <property type="match status" value="2"/>
</dbReference>
<comment type="similarity">
    <text evidence="1">Belongs to the ABC transporter superfamily.</text>
</comment>
<dbReference type="SUPFAM" id="SSF52540">
    <property type="entry name" value="P-loop containing nucleoside triphosphate hydrolases"/>
    <property type="match status" value="2"/>
</dbReference>
<dbReference type="InterPro" id="IPR003593">
    <property type="entry name" value="AAA+_ATPase"/>
</dbReference>
<keyword evidence="2" id="KW-0813">Transport</keyword>
<dbReference type="GO" id="GO:0015833">
    <property type="term" value="P:peptide transport"/>
    <property type="evidence" value="ECO:0007669"/>
    <property type="project" value="InterPro"/>
</dbReference>
<evidence type="ECO:0000313" key="8">
    <source>
        <dbReference type="Proteomes" id="UP000186394"/>
    </source>
</evidence>
<dbReference type="GO" id="GO:0055085">
    <property type="term" value="P:transmembrane transport"/>
    <property type="evidence" value="ECO:0007669"/>
    <property type="project" value="UniProtKB-ARBA"/>
</dbReference>
<dbReference type="Proteomes" id="UP000186394">
    <property type="component" value="Unassembled WGS sequence"/>
</dbReference>
<dbReference type="GO" id="GO:0005524">
    <property type="term" value="F:ATP binding"/>
    <property type="evidence" value="ECO:0007669"/>
    <property type="project" value="UniProtKB-KW"/>
</dbReference>
<organism evidence="7 8">
    <name type="scientific">Actinomyces oris</name>
    <dbReference type="NCBI Taxonomy" id="544580"/>
    <lineage>
        <taxon>Bacteria</taxon>
        <taxon>Bacillati</taxon>
        <taxon>Actinomycetota</taxon>
        <taxon>Actinomycetes</taxon>
        <taxon>Actinomycetales</taxon>
        <taxon>Actinomycetaceae</taxon>
        <taxon>Actinomyces</taxon>
    </lineage>
</organism>